<feature type="compositionally biased region" description="Basic and acidic residues" evidence="1">
    <location>
        <begin position="81"/>
        <end position="97"/>
    </location>
</feature>
<evidence type="ECO:0000256" key="1">
    <source>
        <dbReference type="SAM" id="MobiDB-lite"/>
    </source>
</evidence>
<keyword evidence="2" id="KW-0472">Membrane</keyword>
<sequence>MSEASGLDLRVPIGGLFAVLGVVLAGFGLVTADDAARYARSGGLNINLWWGLVLLVVGVLFLLGARRGARFAGARPATETTEGRRVEQYERDTGLER</sequence>
<evidence type="ECO:0000313" key="3">
    <source>
        <dbReference type="EMBL" id="CAA9324036.1"/>
    </source>
</evidence>
<name>A0A6J4L4Y2_9BACT</name>
<feature type="transmembrane region" description="Helical" evidence="2">
    <location>
        <begin position="48"/>
        <end position="65"/>
    </location>
</feature>
<gene>
    <name evidence="3" type="ORF">AVDCRST_MAG11-2147</name>
</gene>
<accession>A0A6J4L4Y2</accession>
<dbReference type="AlphaFoldDB" id="A0A6J4L4Y2"/>
<feature type="region of interest" description="Disordered" evidence="1">
    <location>
        <begin position="71"/>
        <end position="97"/>
    </location>
</feature>
<evidence type="ECO:0000256" key="2">
    <source>
        <dbReference type="SAM" id="Phobius"/>
    </source>
</evidence>
<proteinExistence type="predicted"/>
<keyword evidence="2" id="KW-0812">Transmembrane</keyword>
<reference evidence="3" key="1">
    <citation type="submission" date="2020-02" db="EMBL/GenBank/DDBJ databases">
        <authorList>
            <person name="Meier V. D."/>
        </authorList>
    </citation>
    <scope>NUCLEOTIDE SEQUENCE</scope>
    <source>
        <strain evidence="3">AVDCRST_MAG11</strain>
    </source>
</reference>
<keyword evidence="2" id="KW-1133">Transmembrane helix</keyword>
<organism evidence="3">
    <name type="scientific">uncultured Gemmatimonadaceae bacterium</name>
    <dbReference type="NCBI Taxonomy" id="246130"/>
    <lineage>
        <taxon>Bacteria</taxon>
        <taxon>Pseudomonadati</taxon>
        <taxon>Gemmatimonadota</taxon>
        <taxon>Gemmatimonadia</taxon>
        <taxon>Gemmatimonadales</taxon>
        <taxon>Gemmatimonadaceae</taxon>
        <taxon>environmental samples</taxon>
    </lineage>
</organism>
<dbReference type="EMBL" id="CADCTU010000503">
    <property type="protein sequence ID" value="CAA9324036.1"/>
    <property type="molecule type" value="Genomic_DNA"/>
</dbReference>
<protein>
    <submittedName>
        <fullName evidence="3">Uncharacterized protein</fullName>
    </submittedName>
</protein>